<evidence type="ECO:0000313" key="2">
    <source>
        <dbReference type="EMBL" id="SMQ68802.1"/>
    </source>
</evidence>
<evidence type="ECO:0000313" key="3">
    <source>
        <dbReference type="Proteomes" id="UP000194420"/>
    </source>
</evidence>
<reference evidence="3" key="1">
    <citation type="submission" date="2017-04" db="EMBL/GenBank/DDBJ databases">
        <authorList>
            <person name="Varghese N."/>
            <person name="Submissions S."/>
        </authorList>
    </citation>
    <scope>NUCLEOTIDE SEQUENCE [LARGE SCALE GENOMIC DNA]</scope>
</reference>
<feature type="domain" description="Carboxymuconolactone decarboxylase-like" evidence="1">
    <location>
        <begin position="51"/>
        <end position="134"/>
    </location>
</feature>
<keyword evidence="2" id="KW-0575">Peroxidase</keyword>
<organism evidence="2 3">
    <name type="scientific">Altererythrobacter xiamenensis</name>
    <dbReference type="NCBI Taxonomy" id="1316679"/>
    <lineage>
        <taxon>Bacteria</taxon>
        <taxon>Pseudomonadati</taxon>
        <taxon>Pseudomonadota</taxon>
        <taxon>Alphaproteobacteria</taxon>
        <taxon>Sphingomonadales</taxon>
        <taxon>Erythrobacteraceae</taxon>
        <taxon>Altererythrobacter</taxon>
    </lineage>
</organism>
<dbReference type="EMBL" id="FXWG01000002">
    <property type="protein sequence ID" value="SMQ68802.1"/>
    <property type="molecule type" value="Genomic_DNA"/>
</dbReference>
<dbReference type="SUPFAM" id="SSF69118">
    <property type="entry name" value="AhpD-like"/>
    <property type="match status" value="1"/>
</dbReference>
<name>A0A1Y6F7X1_9SPHN</name>
<keyword evidence="2" id="KW-0560">Oxidoreductase</keyword>
<evidence type="ECO:0000259" key="1">
    <source>
        <dbReference type="Pfam" id="PF02627"/>
    </source>
</evidence>
<accession>A0A1Y6F7X1</accession>
<dbReference type="PANTHER" id="PTHR34846:SF5">
    <property type="entry name" value="CARBOXYMUCONOLACTONE DECARBOXYLASE-LIKE DOMAIN-CONTAINING PROTEIN"/>
    <property type="match status" value="1"/>
</dbReference>
<proteinExistence type="predicted"/>
<gene>
    <name evidence="2" type="ORF">SAMN06297468_1083</name>
</gene>
<sequence>MRLKAPRIEPVDMDRLDEEQKAAIERFLNVPDDKVGGGKVLNIFRTLLHAPKALAGFLAWGNYVLSRRNALPPREREMVILRTGWLCRSGYEFAQHTRIGKNCGLTDEEIARIKAGPDAEGWTPLESAMLRSADELVANHHVSDATWSALAELGDKGRMDLVFTVGQYTQVSMILNSFGVQVEEGENLDPDLDLR</sequence>
<dbReference type="Gene3D" id="1.20.1290.10">
    <property type="entry name" value="AhpD-like"/>
    <property type="match status" value="1"/>
</dbReference>
<dbReference type="PANTHER" id="PTHR34846">
    <property type="entry name" value="4-CARBOXYMUCONOLACTONE DECARBOXYLASE FAMILY PROTEIN (AFU_ORTHOLOGUE AFUA_6G11590)"/>
    <property type="match status" value="1"/>
</dbReference>
<dbReference type="AlphaFoldDB" id="A0A1Y6F7X1"/>
<dbReference type="InterPro" id="IPR029032">
    <property type="entry name" value="AhpD-like"/>
</dbReference>
<dbReference type="Pfam" id="PF02627">
    <property type="entry name" value="CMD"/>
    <property type="match status" value="1"/>
</dbReference>
<keyword evidence="3" id="KW-1185">Reference proteome</keyword>
<dbReference type="Proteomes" id="UP000194420">
    <property type="component" value="Unassembled WGS sequence"/>
</dbReference>
<protein>
    <submittedName>
        <fullName evidence="2">Alkylhydroperoxidase family enzyme, contains CxxC motif</fullName>
    </submittedName>
</protein>
<dbReference type="GO" id="GO:0051920">
    <property type="term" value="F:peroxiredoxin activity"/>
    <property type="evidence" value="ECO:0007669"/>
    <property type="project" value="InterPro"/>
</dbReference>
<dbReference type="OrthoDB" id="4704294at2"/>
<dbReference type="RefSeq" id="WP_086437052.1">
    <property type="nucleotide sequence ID" value="NZ_FXWG01000002.1"/>
</dbReference>
<dbReference type="InterPro" id="IPR003779">
    <property type="entry name" value="CMD-like"/>
</dbReference>